<name>A0A5J6MHV6_9PROT</name>
<gene>
    <name evidence="2" type="ORF">FRZ44_20120</name>
</gene>
<evidence type="ECO:0000259" key="1">
    <source>
        <dbReference type="Pfam" id="PF12697"/>
    </source>
</evidence>
<sequence>MAPSSLPPDRFEARRYRTVDGLPLYYRAYGDPLAAGPAVLCLSGVTRNSKDFHDLACHLAAPGRRVICPDYRGRGLSAYDPDWRKYRPETYLEDLLQLLTLEGIDRFVSIGTSMGGLLTMGLAVARPAALVAAVLNDIGPEIESGGVSRIIDYIGQDHPQANWAAAVAHLKATYPDLGLPDEEAWRNLAHSTFREADDGLHVDWDVALARPLRDGGPLPDLWPLFRALDRRPVLVVRGGRSDVLSDGSLAKMIAAKPDLIHVTLPGVGHAPMLDEPAALEAIDALFARLDHR</sequence>
<dbReference type="OrthoDB" id="9791366at2"/>
<dbReference type="Pfam" id="PF12697">
    <property type="entry name" value="Abhydrolase_6"/>
    <property type="match status" value="1"/>
</dbReference>
<dbReference type="Gene3D" id="3.40.50.1820">
    <property type="entry name" value="alpha/beta hydrolase"/>
    <property type="match status" value="1"/>
</dbReference>
<dbReference type="PANTHER" id="PTHR43194:SF2">
    <property type="entry name" value="PEROXISOMAL MEMBRANE PROTEIN LPX1"/>
    <property type="match status" value="1"/>
</dbReference>
<dbReference type="RefSeq" id="WP_151177038.1">
    <property type="nucleotide sequence ID" value="NZ_CP042906.1"/>
</dbReference>
<dbReference type="GO" id="GO:0016787">
    <property type="term" value="F:hydrolase activity"/>
    <property type="evidence" value="ECO:0007669"/>
    <property type="project" value="UniProtKB-KW"/>
</dbReference>
<dbReference type="SUPFAM" id="SSF53474">
    <property type="entry name" value="alpha/beta-Hydrolases"/>
    <property type="match status" value="1"/>
</dbReference>
<accession>A0A5J6MHV6</accession>
<keyword evidence="2" id="KW-0378">Hydrolase</keyword>
<evidence type="ECO:0000313" key="2">
    <source>
        <dbReference type="EMBL" id="QEX16717.1"/>
    </source>
</evidence>
<organism evidence="2 3">
    <name type="scientific">Hypericibacter terrae</name>
    <dbReference type="NCBI Taxonomy" id="2602015"/>
    <lineage>
        <taxon>Bacteria</taxon>
        <taxon>Pseudomonadati</taxon>
        <taxon>Pseudomonadota</taxon>
        <taxon>Alphaproteobacteria</taxon>
        <taxon>Rhodospirillales</taxon>
        <taxon>Dongiaceae</taxon>
        <taxon>Hypericibacter</taxon>
    </lineage>
</organism>
<reference evidence="2 3" key="1">
    <citation type="submission" date="2019-08" db="EMBL/GenBank/DDBJ databases">
        <title>Hyperibacter terrae gen. nov., sp. nov. and Hyperibacter viscosus sp. nov., two new members in the family Rhodospirillaceae isolated from the rhizosphere of Hypericum perforatum.</title>
        <authorList>
            <person name="Noviana Z."/>
        </authorList>
    </citation>
    <scope>NUCLEOTIDE SEQUENCE [LARGE SCALE GENOMIC DNA]</scope>
    <source>
        <strain evidence="2 3">R5913</strain>
    </source>
</reference>
<evidence type="ECO:0000313" key="3">
    <source>
        <dbReference type="Proteomes" id="UP000326202"/>
    </source>
</evidence>
<dbReference type="InterPro" id="IPR029058">
    <property type="entry name" value="AB_hydrolase_fold"/>
</dbReference>
<keyword evidence="3" id="KW-1185">Reference proteome</keyword>
<dbReference type="KEGG" id="htq:FRZ44_20120"/>
<dbReference type="InterPro" id="IPR000073">
    <property type="entry name" value="AB_hydrolase_1"/>
</dbReference>
<dbReference type="AlphaFoldDB" id="A0A5J6MHV6"/>
<dbReference type="Proteomes" id="UP000326202">
    <property type="component" value="Chromosome"/>
</dbReference>
<dbReference type="PANTHER" id="PTHR43194">
    <property type="entry name" value="HYDROLASE ALPHA/BETA FOLD FAMILY"/>
    <property type="match status" value="1"/>
</dbReference>
<dbReference type="InterPro" id="IPR050228">
    <property type="entry name" value="Carboxylesterase_BioH"/>
</dbReference>
<protein>
    <submittedName>
        <fullName evidence="2">Alpha/beta hydrolase</fullName>
    </submittedName>
</protein>
<proteinExistence type="predicted"/>
<dbReference type="EMBL" id="CP042906">
    <property type="protein sequence ID" value="QEX16717.1"/>
    <property type="molecule type" value="Genomic_DNA"/>
</dbReference>
<feature type="domain" description="AB hydrolase-1" evidence="1">
    <location>
        <begin position="39"/>
        <end position="280"/>
    </location>
</feature>